<dbReference type="InterPro" id="IPR011993">
    <property type="entry name" value="PH-like_dom_sf"/>
</dbReference>
<feature type="compositionally biased region" description="Polar residues" evidence="7">
    <location>
        <begin position="446"/>
        <end position="457"/>
    </location>
</feature>
<feature type="repeat" description="ANK" evidence="5">
    <location>
        <begin position="719"/>
        <end position="751"/>
    </location>
</feature>
<proteinExistence type="predicted"/>
<evidence type="ECO:0000259" key="10">
    <source>
        <dbReference type="PROSITE" id="PS50115"/>
    </source>
</evidence>
<dbReference type="EMBL" id="SDMP01000013">
    <property type="protein sequence ID" value="RYR22569.1"/>
    <property type="molecule type" value="Genomic_DNA"/>
</dbReference>
<dbReference type="InterPro" id="IPR001128">
    <property type="entry name" value="Cyt_P450"/>
</dbReference>
<dbReference type="InterPro" id="IPR001849">
    <property type="entry name" value="PH_domain"/>
</dbReference>
<keyword evidence="8" id="KW-1133">Transmembrane helix</keyword>
<evidence type="ECO:0000256" key="2">
    <source>
        <dbReference type="ARBA" id="ARBA00022723"/>
    </source>
</evidence>
<evidence type="ECO:0000256" key="4">
    <source>
        <dbReference type="ARBA" id="ARBA00022833"/>
    </source>
</evidence>
<keyword evidence="2" id="KW-0479">Metal-binding</keyword>
<dbReference type="GO" id="GO:0008270">
    <property type="term" value="F:zinc ion binding"/>
    <property type="evidence" value="ECO:0007669"/>
    <property type="project" value="UniProtKB-KW"/>
</dbReference>
<evidence type="ECO:0000313" key="12">
    <source>
        <dbReference type="Proteomes" id="UP000289738"/>
    </source>
</evidence>
<dbReference type="Pfam" id="PF01412">
    <property type="entry name" value="ArfGap"/>
    <property type="match status" value="1"/>
</dbReference>
<dbReference type="InterPro" id="IPR017972">
    <property type="entry name" value="Cyt_P450_CS"/>
</dbReference>
<dbReference type="PROSITE" id="PS50297">
    <property type="entry name" value="ANK_REP_REGION"/>
    <property type="match status" value="2"/>
</dbReference>
<feature type="region of interest" description="Disordered" evidence="7">
    <location>
        <begin position="251"/>
        <end position="270"/>
    </location>
</feature>
<dbReference type="PROSITE" id="PS00086">
    <property type="entry name" value="CYTOCHROME_P450"/>
    <property type="match status" value="1"/>
</dbReference>
<dbReference type="GO" id="GO:0005506">
    <property type="term" value="F:iron ion binding"/>
    <property type="evidence" value="ECO:0007669"/>
    <property type="project" value="InterPro"/>
</dbReference>
<evidence type="ECO:0000256" key="1">
    <source>
        <dbReference type="ARBA" id="ARBA00004413"/>
    </source>
</evidence>
<reference evidence="11 12" key="1">
    <citation type="submission" date="2019-01" db="EMBL/GenBank/DDBJ databases">
        <title>Sequencing of cultivated peanut Arachis hypogaea provides insights into genome evolution and oil improvement.</title>
        <authorList>
            <person name="Chen X."/>
        </authorList>
    </citation>
    <scope>NUCLEOTIDE SEQUENCE [LARGE SCALE GENOMIC DNA]</scope>
    <source>
        <strain evidence="12">cv. Fuhuasheng</strain>
        <tissue evidence="11">Leaves</tissue>
    </source>
</reference>
<dbReference type="SUPFAM" id="SSF50729">
    <property type="entry name" value="PH domain-like"/>
    <property type="match status" value="1"/>
</dbReference>
<dbReference type="InterPro" id="IPR027267">
    <property type="entry name" value="AH/BAR_dom_sf"/>
</dbReference>
<dbReference type="InterPro" id="IPR001164">
    <property type="entry name" value="ArfGAP_dom"/>
</dbReference>
<dbReference type="Proteomes" id="UP000289738">
    <property type="component" value="Chromosome B03"/>
</dbReference>
<feature type="transmembrane region" description="Helical" evidence="8">
    <location>
        <begin position="803"/>
        <end position="822"/>
    </location>
</feature>
<dbReference type="InterPro" id="IPR037278">
    <property type="entry name" value="ARFGAP/RecO"/>
</dbReference>
<accession>A0A445A840</accession>
<gene>
    <name evidence="11" type="ORF">Ahy_B03g067867</name>
</gene>
<dbReference type="GO" id="GO:0016705">
    <property type="term" value="F:oxidoreductase activity, acting on paired donors, with incorporation or reduction of molecular oxygen"/>
    <property type="evidence" value="ECO:0007669"/>
    <property type="project" value="InterPro"/>
</dbReference>
<dbReference type="GO" id="GO:0005886">
    <property type="term" value="C:plasma membrane"/>
    <property type="evidence" value="ECO:0007669"/>
    <property type="project" value="UniProtKB-SubCell"/>
</dbReference>
<dbReference type="InterPro" id="IPR035670">
    <property type="entry name" value="AGD1/2/3/4_BAR_plant"/>
</dbReference>
<dbReference type="CDD" id="cd08204">
    <property type="entry name" value="ArfGap"/>
    <property type="match status" value="1"/>
</dbReference>
<feature type="repeat" description="ANK" evidence="5">
    <location>
        <begin position="686"/>
        <end position="718"/>
    </location>
</feature>
<dbReference type="SUPFAM" id="SSF48264">
    <property type="entry name" value="Cytochrome P450"/>
    <property type="match status" value="1"/>
</dbReference>
<evidence type="ECO:0000259" key="9">
    <source>
        <dbReference type="PROSITE" id="PS50003"/>
    </source>
</evidence>
<dbReference type="Gene3D" id="1.10.220.150">
    <property type="entry name" value="Arf GTPase activating protein"/>
    <property type="match status" value="1"/>
</dbReference>
<dbReference type="GO" id="GO:0005096">
    <property type="term" value="F:GTPase activator activity"/>
    <property type="evidence" value="ECO:0007669"/>
    <property type="project" value="InterPro"/>
</dbReference>
<dbReference type="GO" id="GO:0005737">
    <property type="term" value="C:cytoplasm"/>
    <property type="evidence" value="ECO:0007669"/>
    <property type="project" value="InterPro"/>
</dbReference>
<evidence type="ECO:0000256" key="6">
    <source>
        <dbReference type="PROSITE-ProRule" id="PRU00288"/>
    </source>
</evidence>
<evidence type="ECO:0008006" key="13">
    <source>
        <dbReference type="Google" id="ProtNLM"/>
    </source>
</evidence>
<dbReference type="InterPro" id="IPR045258">
    <property type="entry name" value="ACAP1/2/3-like"/>
</dbReference>
<keyword evidence="5" id="KW-0040">ANK repeat</keyword>
<keyword evidence="3 6" id="KW-0863">Zinc-finger</keyword>
<dbReference type="PANTHER" id="PTHR23180:SF244">
    <property type="entry name" value="ADP-RIBOSYLATION FACTOR GTPASE-ACTIVATING PROTEIN AGD2"/>
    <property type="match status" value="1"/>
</dbReference>
<dbReference type="InterPro" id="IPR002110">
    <property type="entry name" value="Ankyrin_rpt"/>
</dbReference>
<dbReference type="CDD" id="cd11064">
    <property type="entry name" value="CYP86A"/>
    <property type="match status" value="1"/>
</dbReference>
<dbReference type="SUPFAM" id="SSF48403">
    <property type="entry name" value="Ankyrin repeat"/>
    <property type="match status" value="1"/>
</dbReference>
<evidence type="ECO:0000256" key="7">
    <source>
        <dbReference type="SAM" id="MobiDB-lite"/>
    </source>
</evidence>
<dbReference type="Gene3D" id="2.30.29.30">
    <property type="entry name" value="Pleckstrin-homology domain (PH domain)/Phosphotyrosine-binding domain (PTB)"/>
    <property type="match status" value="1"/>
</dbReference>
<name>A0A445A840_ARAHY</name>
<protein>
    <recommendedName>
        <fullName evidence="13">ADP-ribosylation factor GTPase-activating protein AGD2</fullName>
    </recommendedName>
</protein>
<dbReference type="SMART" id="SM00233">
    <property type="entry name" value="PH"/>
    <property type="match status" value="1"/>
</dbReference>
<comment type="subcellular location">
    <subcellularLocation>
        <location evidence="1">Cell membrane</location>
        <topology evidence="1">Peripheral membrane protein</topology>
        <orientation evidence="1">Cytoplasmic side</orientation>
    </subcellularLocation>
</comment>
<dbReference type="SUPFAM" id="SSF57863">
    <property type="entry name" value="ArfGap/RecO-like zinc finger"/>
    <property type="match status" value="1"/>
</dbReference>
<dbReference type="Pfam" id="PF12796">
    <property type="entry name" value="Ank_2"/>
    <property type="match status" value="1"/>
</dbReference>
<dbReference type="GO" id="GO:0004497">
    <property type="term" value="F:monooxygenase activity"/>
    <property type="evidence" value="ECO:0007669"/>
    <property type="project" value="InterPro"/>
</dbReference>
<feature type="domain" description="Arf-GAP" evidence="10">
    <location>
        <begin position="474"/>
        <end position="606"/>
    </location>
</feature>
<keyword evidence="12" id="KW-1185">Reference proteome</keyword>
<dbReference type="Pfam" id="PF00169">
    <property type="entry name" value="PH"/>
    <property type="match status" value="1"/>
</dbReference>
<evidence type="ECO:0000256" key="8">
    <source>
        <dbReference type="SAM" id="Phobius"/>
    </source>
</evidence>
<dbReference type="InterPro" id="IPR004148">
    <property type="entry name" value="BAR_dom"/>
</dbReference>
<sequence length="1305" mass="148069">MMASAFVKLDDSPMFQKQVLSLEANADELKDRCQKLFKGCKKFMTALGEAYNGEIGFADSLEIFGGGLDDPVSVSIGGPVISRFVTTLRELATFKELLRSQVEHVMIDRLAEFMNVDLQEAKDSRKRFDKAMHSYDQSREKFVSLKKNTPEDVVAELEEDLQNSKSAFEKSRFNLVHSLMNIEVKKKYEFLESISAIMDAHLRYFKLGYELLSQMEPYIHQVLTCAQQSKELANIEQDKLAKRIQEYRTQAELESTRASNNTEPLPGADGTHVVGLNTYKGFEGGMQPAAKGEAIKQGYLLKRSSSSRGDWKRRFFVLDNQGSLFYYSMKGPKPKGAQSYNYNRPPEQNSGMFGRFRSRHNRSSSQNEDALGCCSIDLCTSSIKMDAEDTDLRLCFRIISPSKTYTLQAENEADRMDWVNKITGAVTSLFNSHFLQQPRYDRENRNSATGASSTSQSEDGDKYLMDDIYPKEVHSVSKILRGIPGNDKCAECSAADPDWASLNLGILLCIECSGVHRNLGVHISKVRSITLDVKVWEPTILELFDKLGNAYCNSIWEGMLLLGNERVGESNGPAKPCFMDAFQDKEKYIQAKYVQKSLIIREEDIPGNPSVSVRLWLAVQAMDVREVYRLIVISNSNVVNTKYDDVVSHADAKALDLECIILEGHEQDSESCLSIKQTNETQKCFHGWSLLHLACHSEHALMVELLLQFAADVNMQDYHGRTPLHHCITGGKNSLAKFLLRRGARPSVKDAGGLTVLERAMEMGAITDEELFIMLAEHQKSTIHVSQTQLETQALKATKMMSLLEFVIVFVAILLFFFIHLWRCNRNTPLTYWPLIGMLPGILCNLPNIHDHLTSVLKHHGGTFKFRGPWLTNINFVLTSDPMNVHHITSKNFGNYGKGSEFHEIFEILGDGIFNSDSHKWKYNRDILQLLFRQNVFKNVVQKVSHKKLESCLIPLLNHASESGTVVDLQDMFQRLTFDSICSIVLGFDPKCLPNNPTEFQEVAFEKAFNKMEDTIFYRHIVPRCLWKLQKRLRIGQEKNSNESQQIVDQFLHQCISSRNEEQSGVNCAKDDESNFDMLKALVEERGIGQINDKFLKDTAINLLAAGRDTISACLSWFFWLVSTHPFVEAKILEEIREKLRTNDENWLASGVEDLNKLVYLHGALCETLRLFPPVPFEHKCAIKSDILPSGDSVSPNTMIYYSLYSMGRMEQTWGKDCLEFKPERWVSEKGINIHIPSYKFIAFNAGPRSCLGKSISFIQMKIIAIALLWNFQFQVVEGHNVCPSVSVVLHMKHGLKVNVTKRSI</sequence>
<dbReference type="InterPro" id="IPR036770">
    <property type="entry name" value="Ankyrin_rpt-contain_sf"/>
</dbReference>
<dbReference type="PANTHER" id="PTHR23180">
    <property type="entry name" value="CENTAURIN/ARF"/>
    <property type="match status" value="1"/>
</dbReference>
<dbReference type="SMART" id="SM00248">
    <property type="entry name" value="ANK"/>
    <property type="match status" value="3"/>
</dbReference>
<evidence type="ECO:0000313" key="11">
    <source>
        <dbReference type="EMBL" id="RYR22569.1"/>
    </source>
</evidence>
<dbReference type="PROSITE" id="PS50088">
    <property type="entry name" value="ANK_REPEAT"/>
    <property type="match status" value="2"/>
</dbReference>
<dbReference type="GO" id="GO:0020037">
    <property type="term" value="F:heme binding"/>
    <property type="evidence" value="ECO:0007669"/>
    <property type="project" value="InterPro"/>
</dbReference>
<dbReference type="CDD" id="cd13250">
    <property type="entry name" value="PH_ACAP"/>
    <property type="match status" value="1"/>
</dbReference>
<dbReference type="Gene3D" id="1.20.1270.60">
    <property type="entry name" value="Arfaptin homology (AH) domain/BAR domain"/>
    <property type="match status" value="1"/>
</dbReference>
<dbReference type="InterPro" id="IPR038508">
    <property type="entry name" value="ArfGAP_dom_sf"/>
</dbReference>
<dbReference type="InterPro" id="IPR036396">
    <property type="entry name" value="Cyt_P450_sf"/>
</dbReference>
<keyword evidence="8" id="KW-0472">Membrane</keyword>
<feature type="region of interest" description="Disordered" evidence="7">
    <location>
        <begin position="441"/>
        <end position="462"/>
    </location>
</feature>
<keyword evidence="8" id="KW-0812">Transmembrane</keyword>
<dbReference type="Pfam" id="PF16746">
    <property type="entry name" value="BAR_3"/>
    <property type="match status" value="1"/>
</dbReference>
<organism evidence="11 12">
    <name type="scientific">Arachis hypogaea</name>
    <name type="common">Peanut</name>
    <dbReference type="NCBI Taxonomy" id="3818"/>
    <lineage>
        <taxon>Eukaryota</taxon>
        <taxon>Viridiplantae</taxon>
        <taxon>Streptophyta</taxon>
        <taxon>Embryophyta</taxon>
        <taxon>Tracheophyta</taxon>
        <taxon>Spermatophyta</taxon>
        <taxon>Magnoliopsida</taxon>
        <taxon>eudicotyledons</taxon>
        <taxon>Gunneridae</taxon>
        <taxon>Pentapetalae</taxon>
        <taxon>rosids</taxon>
        <taxon>fabids</taxon>
        <taxon>Fabales</taxon>
        <taxon>Fabaceae</taxon>
        <taxon>Papilionoideae</taxon>
        <taxon>50 kb inversion clade</taxon>
        <taxon>dalbergioids sensu lato</taxon>
        <taxon>Dalbergieae</taxon>
        <taxon>Pterocarpus clade</taxon>
        <taxon>Arachis</taxon>
    </lineage>
</organism>
<dbReference type="PROSITE" id="PS50115">
    <property type="entry name" value="ARFGAP"/>
    <property type="match status" value="1"/>
</dbReference>
<keyword evidence="4" id="KW-0862">Zinc</keyword>
<dbReference type="Gene3D" id="1.25.40.20">
    <property type="entry name" value="Ankyrin repeat-containing domain"/>
    <property type="match status" value="1"/>
</dbReference>
<dbReference type="SMART" id="SM00721">
    <property type="entry name" value="BAR"/>
    <property type="match status" value="1"/>
</dbReference>
<evidence type="ECO:0000256" key="5">
    <source>
        <dbReference type="PROSITE-ProRule" id="PRU00023"/>
    </source>
</evidence>
<dbReference type="SMART" id="SM00105">
    <property type="entry name" value="ArfGap"/>
    <property type="match status" value="1"/>
</dbReference>
<dbReference type="PROSITE" id="PS50003">
    <property type="entry name" value="PH_DOMAIN"/>
    <property type="match status" value="1"/>
</dbReference>
<dbReference type="SUPFAM" id="SSF103657">
    <property type="entry name" value="BAR/IMD domain-like"/>
    <property type="match status" value="1"/>
</dbReference>
<comment type="caution">
    <text evidence="11">The sequence shown here is derived from an EMBL/GenBank/DDBJ whole genome shotgun (WGS) entry which is preliminary data.</text>
</comment>
<dbReference type="Pfam" id="PF00067">
    <property type="entry name" value="p450"/>
    <property type="match status" value="1"/>
</dbReference>
<feature type="domain" description="PH" evidence="9">
    <location>
        <begin position="293"/>
        <end position="427"/>
    </location>
</feature>
<evidence type="ECO:0000256" key="3">
    <source>
        <dbReference type="ARBA" id="ARBA00022771"/>
    </source>
</evidence>
<dbReference type="Gene3D" id="1.10.630.10">
    <property type="entry name" value="Cytochrome P450"/>
    <property type="match status" value="1"/>
</dbReference>
<dbReference type="PRINTS" id="PR00405">
    <property type="entry name" value="REVINTRACTNG"/>
</dbReference>
<dbReference type="CDD" id="cd07606">
    <property type="entry name" value="BAR_SFC_plant"/>
    <property type="match status" value="1"/>
</dbReference>
<dbReference type="STRING" id="3818.A0A445A840"/>